<protein>
    <submittedName>
        <fullName evidence="3">Protein farnesyltransferase subunit beta</fullName>
    </submittedName>
</protein>
<dbReference type="GO" id="GO:0016740">
    <property type="term" value="F:transferase activity"/>
    <property type="evidence" value="ECO:0007669"/>
    <property type="project" value="UniProtKB-KW"/>
</dbReference>
<proteinExistence type="predicted"/>
<keyword evidence="4" id="KW-1185">Reference proteome</keyword>
<dbReference type="Pfam" id="PF00432">
    <property type="entry name" value="Prenyltrans"/>
    <property type="match status" value="1"/>
</dbReference>
<dbReference type="OrthoDB" id="10261146at2759"/>
<dbReference type="Gene3D" id="1.50.10.20">
    <property type="match status" value="1"/>
</dbReference>
<organism evidence="3 4">
    <name type="scientific">Zancudomyces culisetae</name>
    <name type="common">Gut fungus</name>
    <name type="synonym">Smittium culisetae</name>
    <dbReference type="NCBI Taxonomy" id="1213189"/>
    <lineage>
        <taxon>Eukaryota</taxon>
        <taxon>Fungi</taxon>
        <taxon>Fungi incertae sedis</taxon>
        <taxon>Zoopagomycota</taxon>
        <taxon>Kickxellomycotina</taxon>
        <taxon>Harpellomycetes</taxon>
        <taxon>Harpellales</taxon>
        <taxon>Legeriomycetaceae</taxon>
        <taxon>Zancudomyces</taxon>
    </lineage>
</organism>
<gene>
    <name evidence="3" type="ORF">AX774_g5981</name>
</gene>
<name>A0A1R1PI47_ZANCU</name>
<reference evidence="4" key="1">
    <citation type="submission" date="2017-01" db="EMBL/GenBank/DDBJ databases">
        <authorList>
            <person name="Wang Y."/>
            <person name="White M."/>
            <person name="Kvist S."/>
            <person name="Moncalvo J.-M."/>
        </authorList>
    </citation>
    <scope>NUCLEOTIDE SEQUENCE [LARGE SCALE GENOMIC DNA]</scope>
    <source>
        <strain evidence="4">COL-18-3</strain>
    </source>
</reference>
<feature type="domain" description="Prenyltransferase alpha-alpha toroid" evidence="2">
    <location>
        <begin position="18"/>
        <end position="66"/>
    </location>
</feature>
<sequence length="84" mass="9547">MCRTLFQDQFNNNSIIIIININIRCQNYDGGFGPYPGVESHGGYSLCASASVAILDCFECIDMDRFLVSSTNTRNERYKAKRRI</sequence>
<comment type="caution">
    <text evidence="3">The sequence shown here is derived from an EMBL/GenBank/DDBJ whole genome shotgun (WGS) entry which is preliminary data.</text>
</comment>
<dbReference type="EMBL" id="LSSK01001142">
    <property type="protein sequence ID" value="OMH80583.1"/>
    <property type="molecule type" value="Genomic_DNA"/>
</dbReference>
<evidence type="ECO:0000313" key="4">
    <source>
        <dbReference type="Proteomes" id="UP000188320"/>
    </source>
</evidence>
<evidence type="ECO:0000259" key="2">
    <source>
        <dbReference type="Pfam" id="PF00432"/>
    </source>
</evidence>
<dbReference type="Proteomes" id="UP000188320">
    <property type="component" value="Unassembled WGS sequence"/>
</dbReference>
<dbReference type="AlphaFoldDB" id="A0A1R1PI47"/>
<keyword evidence="1" id="KW-0677">Repeat</keyword>
<dbReference type="SUPFAM" id="SSF48239">
    <property type="entry name" value="Terpenoid cyclases/Protein prenyltransferases"/>
    <property type="match status" value="1"/>
</dbReference>
<accession>A0A1R1PI47</accession>
<dbReference type="InterPro" id="IPR001330">
    <property type="entry name" value="Prenyltrans"/>
</dbReference>
<dbReference type="InterPro" id="IPR008930">
    <property type="entry name" value="Terpenoid_cyclase/PrenylTrfase"/>
</dbReference>
<keyword evidence="3" id="KW-0808">Transferase</keyword>
<evidence type="ECO:0000256" key="1">
    <source>
        <dbReference type="ARBA" id="ARBA00022737"/>
    </source>
</evidence>
<evidence type="ECO:0000313" key="3">
    <source>
        <dbReference type="EMBL" id="OMH80583.1"/>
    </source>
</evidence>